<feature type="region of interest" description="Disordered" evidence="1">
    <location>
        <begin position="58"/>
        <end position="82"/>
    </location>
</feature>
<name>Q0BPI5_GRABC</name>
<accession>Q0BPI5</accession>
<reference evidence="2 3" key="1">
    <citation type="journal article" date="2007" name="J. Bacteriol.">
        <title>Genome sequence analysis of the emerging human pathogenic acetic acid bacterium Granulibacter bethesdensis.</title>
        <authorList>
            <person name="Greenberg D.E."/>
            <person name="Porcella S.F."/>
            <person name="Zelazny A.M."/>
            <person name="Virtaneva K."/>
            <person name="Sturdevant D.E."/>
            <person name="Kupko J.J.III."/>
            <person name="Barbian K.D."/>
            <person name="Babar A."/>
            <person name="Dorward D.W."/>
            <person name="Holland S.M."/>
        </authorList>
    </citation>
    <scope>NUCLEOTIDE SEQUENCE [LARGE SCALE GENOMIC DNA]</scope>
    <source>
        <strain evidence="3">ATCC BAA-1260 / CGDNIH1</strain>
    </source>
</reference>
<dbReference type="KEGG" id="gbe:GbCGDNIH1_2369"/>
<dbReference type="AlphaFoldDB" id="Q0BPI5"/>
<dbReference type="Proteomes" id="UP000001963">
    <property type="component" value="Chromosome"/>
</dbReference>
<evidence type="ECO:0000313" key="3">
    <source>
        <dbReference type="Proteomes" id="UP000001963"/>
    </source>
</evidence>
<dbReference type="EMBL" id="CP000394">
    <property type="protein sequence ID" value="ABI63267.1"/>
    <property type="molecule type" value="Genomic_DNA"/>
</dbReference>
<dbReference type="HOGENOM" id="CLU_870857_0_0_5"/>
<organism evidence="2 3">
    <name type="scientific">Granulibacter bethesdensis (strain ATCC BAA-1260 / CGDNIH1)</name>
    <dbReference type="NCBI Taxonomy" id="391165"/>
    <lineage>
        <taxon>Bacteria</taxon>
        <taxon>Pseudomonadati</taxon>
        <taxon>Pseudomonadota</taxon>
        <taxon>Alphaproteobacteria</taxon>
        <taxon>Acetobacterales</taxon>
        <taxon>Acetobacteraceae</taxon>
        <taxon>Granulibacter</taxon>
    </lineage>
</organism>
<gene>
    <name evidence="2" type="ordered locus">GbCGDNIH1_2369</name>
</gene>
<sequence length="319" mass="34328">MTGDEDIMAENGSGLADGFLHMVFMHVDHACGMPDRQPDTADNQQQWREQGCDLLDQRQEEVKGAPDEDAQGMGHQPRHGTTGVFHDLRGLLVVERVTDIGQKTSPFQGGIIGGGDPCRQGPLAPPRPQVAIGQGWVYASRAFPVARKSGSRRQDGMKDTRMKRDGRRIGSLAGLAVMMAISGCSTHSTPPRNPLVALPGPYKSLAEYRSDGKTCREKAGDPALLARLPASEPKRTYSYPDYLTCMQEHGNVLMAAGYVAAMMKAKAASQQPAASAQPAPPAAMTPPMMMGGGMPTYSGFNDYYPWLTGEDVVNGVGYF</sequence>
<protein>
    <submittedName>
        <fullName evidence="2">Uncharacterized protein</fullName>
    </submittedName>
</protein>
<proteinExistence type="predicted"/>
<evidence type="ECO:0000256" key="1">
    <source>
        <dbReference type="SAM" id="MobiDB-lite"/>
    </source>
</evidence>
<evidence type="ECO:0000313" key="2">
    <source>
        <dbReference type="EMBL" id="ABI63267.1"/>
    </source>
</evidence>
<keyword evidence="3" id="KW-1185">Reference proteome</keyword>